<proteinExistence type="predicted"/>
<dbReference type="InterPro" id="IPR010982">
    <property type="entry name" value="Lambda_DNA-bd_dom_sf"/>
</dbReference>
<dbReference type="InterPro" id="IPR001387">
    <property type="entry name" value="Cro/C1-type_HTH"/>
</dbReference>
<dbReference type="SMART" id="SM00530">
    <property type="entry name" value="HTH_XRE"/>
    <property type="match status" value="1"/>
</dbReference>
<evidence type="ECO:0000313" key="5">
    <source>
        <dbReference type="EMBL" id="MBC6681339.1"/>
    </source>
</evidence>
<feature type="domain" description="HTH cro/C1-type" evidence="4">
    <location>
        <begin position="7"/>
        <end position="61"/>
    </location>
</feature>
<protein>
    <submittedName>
        <fullName evidence="5">Helix-turn-helix transcriptional regulator</fullName>
    </submittedName>
</protein>
<keyword evidence="1" id="KW-0805">Transcription regulation</keyword>
<comment type="caution">
    <text evidence="5">The sequence shown here is derived from an EMBL/GenBank/DDBJ whole genome shotgun (WGS) entry which is preliminary data.</text>
</comment>
<sequence length="125" mass="14402">MTQGERVKEIRKQLNMTLEKFGKSLGVGKTAISNIENNNRNLTEQMILSICREFNVNEEWLRTGEGEPFRKLNRNQTITDFAGDLIKEDDSFKTRLIESLAKLSEDEWKVLEKIAVDLANKKDQG</sequence>
<name>A0A923NML5_9FIRM</name>
<evidence type="ECO:0000256" key="1">
    <source>
        <dbReference type="ARBA" id="ARBA00023015"/>
    </source>
</evidence>
<evidence type="ECO:0000256" key="2">
    <source>
        <dbReference type="ARBA" id="ARBA00023125"/>
    </source>
</evidence>
<dbReference type="PROSITE" id="PS50943">
    <property type="entry name" value="HTH_CROC1"/>
    <property type="match status" value="1"/>
</dbReference>
<evidence type="ECO:0000256" key="3">
    <source>
        <dbReference type="ARBA" id="ARBA00023163"/>
    </source>
</evidence>
<evidence type="ECO:0000259" key="4">
    <source>
        <dbReference type="PROSITE" id="PS50943"/>
    </source>
</evidence>
<accession>A0A923NML5</accession>
<organism evidence="5 6">
    <name type="scientific">Zhenpiania hominis</name>
    <dbReference type="NCBI Taxonomy" id="2763644"/>
    <lineage>
        <taxon>Bacteria</taxon>
        <taxon>Bacillati</taxon>
        <taxon>Bacillota</taxon>
        <taxon>Clostridia</taxon>
        <taxon>Peptostreptococcales</taxon>
        <taxon>Anaerovoracaceae</taxon>
        <taxon>Zhenpiania</taxon>
    </lineage>
</organism>
<reference evidence="5" key="1">
    <citation type="submission" date="2020-08" db="EMBL/GenBank/DDBJ databases">
        <title>Genome public.</title>
        <authorList>
            <person name="Liu C."/>
            <person name="Sun Q."/>
        </authorList>
    </citation>
    <scope>NUCLEOTIDE SEQUENCE</scope>
    <source>
        <strain evidence="5">BX12</strain>
    </source>
</reference>
<dbReference type="AlphaFoldDB" id="A0A923NML5"/>
<dbReference type="SUPFAM" id="SSF47413">
    <property type="entry name" value="lambda repressor-like DNA-binding domains"/>
    <property type="match status" value="1"/>
</dbReference>
<dbReference type="Pfam" id="PF12844">
    <property type="entry name" value="HTH_19"/>
    <property type="match status" value="1"/>
</dbReference>
<dbReference type="Gene3D" id="1.10.260.40">
    <property type="entry name" value="lambda repressor-like DNA-binding domains"/>
    <property type="match status" value="1"/>
</dbReference>
<gene>
    <name evidence="5" type="ORF">H9L42_16130</name>
</gene>
<keyword evidence="2" id="KW-0238">DNA-binding</keyword>
<dbReference type="RefSeq" id="WP_187304435.1">
    <property type="nucleotide sequence ID" value="NZ_JACRYT010000034.1"/>
</dbReference>
<dbReference type="GO" id="GO:0003677">
    <property type="term" value="F:DNA binding"/>
    <property type="evidence" value="ECO:0007669"/>
    <property type="project" value="UniProtKB-KW"/>
</dbReference>
<keyword evidence="6" id="KW-1185">Reference proteome</keyword>
<dbReference type="Proteomes" id="UP000602647">
    <property type="component" value="Unassembled WGS sequence"/>
</dbReference>
<dbReference type="CDD" id="cd00093">
    <property type="entry name" value="HTH_XRE"/>
    <property type="match status" value="1"/>
</dbReference>
<dbReference type="PANTHER" id="PTHR40661">
    <property type="match status" value="1"/>
</dbReference>
<dbReference type="EMBL" id="JACRYT010000034">
    <property type="protein sequence ID" value="MBC6681339.1"/>
    <property type="molecule type" value="Genomic_DNA"/>
</dbReference>
<evidence type="ECO:0000313" key="6">
    <source>
        <dbReference type="Proteomes" id="UP000602647"/>
    </source>
</evidence>
<dbReference type="PANTHER" id="PTHR40661:SF3">
    <property type="entry name" value="FELS-1 PROPHAGE TRANSCRIPTIONAL REGULATOR"/>
    <property type="match status" value="1"/>
</dbReference>
<keyword evidence="3" id="KW-0804">Transcription</keyword>